<dbReference type="PANTHER" id="PTHR44899:SF4">
    <property type="entry name" value="SERINE_THREONINE-PROTEIN KINASE NEK1"/>
    <property type="match status" value="1"/>
</dbReference>
<proteinExistence type="predicted"/>
<dbReference type="InterPro" id="IPR051131">
    <property type="entry name" value="NEK_Ser/Thr_kinase_NIMA"/>
</dbReference>
<dbReference type="PANTHER" id="PTHR44899">
    <property type="entry name" value="CAMK FAMILY PROTEIN KINASE"/>
    <property type="match status" value="1"/>
</dbReference>
<gene>
    <name evidence="11" type="primary">NEK1</name>
</gene>
<feature type="region of interest" description="Disordered" evidence="9">
    <location>
        <begin position="70"/>
        <end position="129"/>
    </location>
</feature>
<keyword evidence="2" id="KW-0723">Serine/threonine-protein kinase</keyword>
<evidence type="ECO:0000313" key="10">
    <source>
        <dbReference type="Proteomes" id="UP000694923"/>
    </source>
</evidence>
<dbReference type="GO" id="GO:0016301">
    <property type="term" value="F:kinase activity"/>
    <property type="evidence" value="ECO:0007669"/>
    <property type="project" value="UniProtKB-KW"/>
</dbReference>
<keyword evidence="4" id="KW-0547">Nucleotide-binding</keyword>
<protein>
    <recommendedName>
        <fullName evidence="1">non-specific serine/threonine protein kinase</fullName>
        <ecNumber evidence="1">2.7.11.1</ecNumber>
    </recommendedName>
</protein>
<feature type="non-terminal residue" evidence="11">
    <location>
        <position position="1"/>
    </location>
</feature>
<sequence length="212" mass="24330">MLRTCSLPDLSKLFRTLMDVPTVGDVRQDNLEVDDIEDEHIKEGPSDSEDIVFEETDPDLQELQASMEQLLREQPGEEYSEEEESVLKNSDVEQTANGTDLADEDDNPSSESALNEEWHSDNSDGETASECEYDSVFNHLEELRLHLEQEMGFEKFFEVYEKIKAIHEDEDENTEICSTIVQNILGNEHQHLYAKVLHLVMADGVYQEDNDE</sequence>
<evidence type="ECO:0000256" key="7">
    <source>
        <dbReference type="ARBA" id="ARBA00047899"/>
    </source>
</evidence>
<name>A0ABM0QKC2_GALVR</name>
<evidence type="ECO:0000256" key="8">
    <source>
        <dbReference type="ARBA" id="ARBA00048679"/>
    </source>
</evidence>
<evidence type="ECO:0000256" key="3">
    <source>
        <dbReference type="ARBA" id="ARBA00022679"/>
    </source>
</evidence>
<comment type="catalytic activity">
    <reaction evidence="7">
        <text>L-threonyl-[protein] + ATP = O-phospho-L-threonyl-[protein] + ADP + H(+)</text>
        <dbReference type="Rhea" id="RHEA:46608"/>
        <dbReference type="Rhea" id="RHEA-COMP:11060"/>
        <dbReference type="Rhea" id="RHEA-COMP:11605"/>
        <dbReference type="ChEBI" id="CHEBI:15378"/>
        <dbReference type="ChEBI" id="CHEBI:30013"/>
        <dbReference type="ChEBI" id="CHEBI:30616"/>
        <dbReference type="ChEBI" id="CHEBI:61977"/>
        <dbReference type="ChEBI" id="CHEBI:456216"/>
        <dbReference type="EC" id="2.7.11.1"/>
    </reaction>
</comment>
<dbReference type="RefSeq" id="XP_008568813.1">
    <property type="nucleotide sequence ID" value="XM_008570591.1"/>
</dbReference>
<evidence type="ECO:0000256" key="9">
    <source>
        <dbReference type="SAM" id="MobiDB-lite"/>
    </source>
</evidence>
<accession>A0ABM0QKC2</accession>
<evidence type="ECO:0000256" key="4">
    <source>
        <dbReference type="ARBA" id="ARBA00022741"/>
    </source>
</evidence>
<reference evidence="11" key="1">
    <citation type="submission" date="2025-08" db="UniProtKB">
        <authorList>
            <consortium name="RefSeq"/>
        </authorList>
    </citation>
    <scope>IDENTIFICATION</scope>
</reference>
<keyword evidence="6" id="KW-0067">ATP-binding</keyword>
<comment type="catalytic activity">
    <reaction evidence="8">
        <text>L-seryl-[protein] + ATP = O-phospho-L-seryl-[protein] + ADP + H(+)</text>
        <dbReference type="Rhea" id="RHEA:17989"/>
        <dbReference type="Rhea" id="RHEA-COMP:9863"/>
        <dbReference type="Rhea" id="RHEA-COMP:11604"/>
        <dbReference type="ChEBI" id="CHEBI:15378"/>
        <dbReference type="ChEBI" id="CHEBI:29999"/>
        <dbReference type="ChEBI" id="CHEBI:30616"/>
        <dbReference type="ChEBI" id="CHEBI:83421"/>
        <dbReference type="ChEBI" id="CHEBI:456216"/>
        <dbReference type="EC" id="2.7.11.1"/>
    </reaction>
</comment>
<evidence type="ECO:0000256" key="5">
    <source>
        <dbReference type="ARBA" id="ARBA00022777"/>
    </source>
</evidence>
<keyword evidence="3" id="KW-0808">Transferase</keyword>
<dbReference type="EC" id="2.7.11.1" evidence="1"/>
<evidence type="ECO:0000313" key="11">
    <source>
        <dbReference type="RefSeq" id="XP_008568813.1"/>
    </source>
</evidence>
<keyword evidence="5 11" id="KW-0418">Kinase</keyword>
<evidence type="ECO:0000256" key="2">
    <source>
        <dbReference type="ARBA" id="ARBA00022527"/>
    </source>
</evidence>
<organism evidence="10 11">
    <name type="scientific">Galeopterus variegatus</name>
    <name type="common">Malayan flying lemur</name>
    <name type="synonym">Cynocephalus variegatus</name>
    <dbReference type="NCBI Taxonomy" id="482537"/>
    <lineage>
        <taxon>Eukaryota</taxon>
        <taxon>Metazoa</taxon>
        <taxon>Chordata</taxon>
        <taxon>Craniata</taxon>
        <taxon>Vertebrata</taxon>
        <taxon>Euteleostomi</taxon>
        <taxon>Mammalia</taxon>
        <taxon>Eutheria</taxon>
        <taxon>Euarchontoglires</taxon>
        <taxon>Dermoptera</taxon>
        <taxon>Cynocephalidae</taxon>
        <taxon>Galeopterus</taxon>
    </lineage>
</organism>
<dbReference type="Proteomes" id="UP000694923">
    <property type="component" value="Unplaced"/>
</dbReference>
<keyword evidence="10" id="KW-1185">Reference proteome</keyword>
<dbReference type="GeneID" id="103588789"/>
<evidence type="ECO:0000256" key="1">
    <source>
        <dbReference type="ARBA" id="ARBA00012513"/>
    </source>
</evidence>
<evidence type="ECO:0000256" key="6">
    <source>
        <dbReference type="ARBA" id="ARBA00022840"/>
    </source>
</evidence>